<evidence type="ECO:0000313" key="2">
    <source>
        <dbReference type="EMBL" id="SHK12677.1"/>
    </source>
</evidence>
<dbReference type="EMBL" id="FQZV01000077">
    <property type="protein sequence ID" value="SHK12677.1"/>
    <property type="molecule type" value="Genomic_DNA"/>
</dbReference>
<dbReference type="Gene3D" id="3.40.250.10">
    <property type="entry name" value="Rhodanese-like domain"/>
    <property type="match status" value="1"/>
</dbReference>
<proteinExistence type="predicted"/>
<dbReference type="CDD" id="cd00158">
    <property type="entry name" value="RHOD"/>
    <property type="match status" value="1"/>
</dbReference>
<dbReference type="RefSeq" id="WP_110942664.1">
    <property type="nucleotide sequence ID" value="NZ_FQZV01000077.1"/>
</dbReference>
<organism evidence="2 3">
    <name type="scientific">Geosporobacter subterraneus DSM 17957</name>
    <dbReference type="NCBI Taxonomy" id="1121919"/>
    <lineage>
        <taxon>Bacteria</taxon>
        <taxon>Bacillati</taxon>
        <taxon>Bacillota</taxon>
        <taxon>Clostridia</taxon>
        <taxon>Peptostreptococcales</taxon>
        <taxon>Thermotaleaceae</taxon>
        <taxon>Geosporobacter</taxon>
    </lineage>
</organism>
<gene>
    <name evidence="2" type="ORF">SAMN02745975_03705</name>
</gene>
<dbReference type="SMART" id="SM00450">
    <property type="entry name" value="RHOD"/>
    <property type="match status" value="1"/>
</dbReference>
<dbReference type="Pfam" id="PF00581">
    <property type="entry name" value="Rhodanese"/>
    <property type="match status" value="1"/>
</dbReference>
<dbReference type="InterPro" id="IPR001763">
    <property type="entry name" value="Rhodanese-like_dom"/>
</dbReference>
<name>A0A1M6PXQ6_9FIRM</name>
<accession>A0A1M6PXQ6</accession>
<sequence>MNSVIHQQGQSSGSPAPLSPRDAFIHLQNDAAILDIRPEYETDFRVFDVPNIFYLPYRSYRDQFHLIPKDIPLIVADSVGNKSMEVARYLVEQNYPQVFFLAGGMVAWDRDGLPLSKDKNYAMVGGCACRLKPKSTQTEGSSVAPKV</sequence>
<reference evidence="3" key="1">
    <citation type="submission" date="2016-11" db="EMBL/GenBank/DDBJ databases">
        <authorList>
            <person name="Varghese N."/>
            <person name="Submissions S."/>
        </authorList>
    </citation>
    <scope>NUCLEOTIDE SEQUENCE [LARGE SCALE GENOMIC DNA]</scope>
    <source>
        <strain evidence="3">DSM 17957</strain>
    </source>
</reference>
<evidence type="ECO:0000313" key="3">
    <source>
        <dbReference type="Proteomes" id="UP000184536"/>
    </source>
</evidence>
<dbReference type="SUPFAM" id="SSF52821">
    <property type="entry name" value="Rhodanese/Cell cycle control phosphatase"/>
    <property type="match status" value="1"/>
</dbReference>
<dbReference type="OrthoDB" id="9800872at2"/>
<dbReference type="GO" id="GO:0016740">
    <property type="term" value="F:transferase activity"/>
    <property type="evidence" value="ECO:0007669"/>
    <property type="project" value="UniProtKB-KW"/>
</dbReference>
<feature type="domain" description="Rhodanese" evidence="1">
    <location>
        <begin position="27"/>
        <end position="117"/>
    </location>
</feature>
<dbReference type="InterPro" id="IPR036873">
    <property type="entry name" value="Rhodanese-like_dom_sf"/>
</dbReference>
<keyword evidence="3" id="KW-1185">Reference proteome</keyword>
<protein>
    <submittedName>
        <fullName evidence="2">Rhodanese-related sulfurtransferase</fullName>
    </submittedName>
</protein>
<keyword evidence="2" id="KW-0808">Transferase</keyword>
<evidence type="ECO:0000259" key="1">
    <source>
        <dbReference type="PROSITE" id="PS50206"/>
    </source>
</evidence>
<dbReference type="STRING" id="1121919.SAMN02745975_03705"/>
<dbReference type="AlphaFoldDB" id="A0A1M6PXQ6"/>
<dbReference type="PROSITE" id="PS50206">
    <property type="entry name" value="RHODANESE_3"/>
    <property type="match status" value="1"/>
</dbReference>
<dbReference type="Proteomes" id="UP000184536">
    <property type="component" value="Unassembled WGS sequence"/>
</dbReference>